<dbReference type="AlphaFoldDB" id="A0A1G6ZN38"/>
<proteinExistence type="predicted"/>
<dbReference type="PANTHER" id="PTHR30055:SF234">
    <property type="entry name" value="HTH-TYPE TRANSCRIPTIONAL REGULATOR BETI"/>
    <property type="match status" value="1"/>
</dbReference>
<evidence type="ECO:0000313" key="7">
    <source>
        <dbReference type="Proteomes" id="UP000198546"/>
    </source>
</evidence>
<sequence length="194" mass="21202">MISIRPSGALTRRQSQLETALVRVVLAEGFAHLTVDELAERLGCSKRTLYALAPSKEQLVTRTVRLFFREAAEQVEDSIRRTRSPARRLTGYLEAVAEALAPASRAFLADVAAFAPAAEIYELNTQLATERVRELISEGIASRAFRDVPALFVAEVVASTMRRIGTGELQRATGLSDAEAYSQLAEVAVAALRR</sequence>
<evidence type="ECO:0000256" key="3">
    <source>
        <dbReference type="ARBA" id="ARBA00023163"/>
    </source>
</evidence>
<dbReference type="PANTHER" id="PTHR30055">
    <property type="entry name" value="HTH-TYPE TRANSCRIPTIONAL REGULATOR RUTR"/>
    <property type="match status" value="1"/>
</dbReference>
<reference evidence="6 7" key="1">
    <citation type="submission" date="2016-10" db="EMBL/GenBank/DDBJ databases">
        <authorList>
            <person name="de Groot N.N."/>
        </authorList>
    </citation>
    <scope>NUCLEOTIDE SEQUENCE [LARGE SCALE GENOMIC DNA]</scope>
    <source>
        <strain evidence="6 7">MON 2.2</strain>
    </source>
</reference>
<accession>A0A1G6ZN38</accession>
<dbReference type="Proteomes" id="UP000198546">
    <property type="component" value="Chromosome i"/>
</dbReference>
<dbReference type="OrthoDB" id="5181477at2"/>
<feature type="domain" description="HTH tetR-type" evidence="5">
    <location>
        <begin position="11"/>
        <end position="71"/>
    </location>
</feature>
<keyword evidence="1" id="KW-0805">Transcription regulation</keyword>
<feature type="DNA-binding region" description="H-T-H motif" evidence="4">
    <location>
        <begin position="34"/>
        <end position="53"/>
    </location>
</feature>
<gene>
    <name evidence="6" type="ORF">SAMN04489747_2326</name>
</gene>
<dbReference type="Gene3D" id="1.10.357.10">
    <property type="entry name" value="Tetracycline Repressor, domain 2"/>
    <property type="match status" value="1"/>
</dbReference>
<dbReference type="InterPro" id="IPR009057">
    <property type="entry name" value="Homeodomain-like_sf"/>
</dbReference>
<organism evidence="6 7">
    <name type="scientific">Auraticoccus monumenti</name>
    <dbReference type="NCBI Taxonomy" id="675864"/>
    <lineage>
        <taxon>Bacteria</taxon>
        <taxon>Bacillati</taxon>
        <taxon>Actinomycetota</taxon>
        <taxon>Actinomycetes</taxon>
        <taxon>Propionibacteriales</taxon>
        <taxon>Propionibacteriaceae</taxon>
        <taxon>Auraticoccus</taxon>
    </lineage>
</organism>
<dbReference type="STRING" id="675864.SAMN04489747_2326"/>
<dbReference type="GO" id="GO:0003700">
    <property type="term" value="F:DNA-binding transcription factor activity"/>
    <property type="evidence" value="ECO:0007669"/>
    <property type="project" value="TreeGrafter"/>
</dbReference>
<dbReference type="Pfam" id="PF00440">
    <property type="entry name" value="TetR_N"/>
    <property type="match status" value="1"/>
</dbReference>
<dbReference type="InterPro" id="IPR001647">
    <property type="entry name" value="HTH_TetR"/>
</dbReference>
<evidence type="ECO:0000256" key="2">
    <source>
        <dbReference type="ARBA" id="ARBA00023125"/>
    </source>
</evidence>
<evidence type="ECO:0000259" key="5">
    <source>
        <dbReference type="PROSITE" id="PS50977"/>
    </source>
</evidence>
<protein>
    <submittedName>
        <fullName evidence="6">DNA binding domain-containing protein, excisionase family</fullName>
    </submittedName>
</protein>
<evidence type="ECO:0000313" key="6">
    <source>
        <dbReference type="EMBL" id="SDE03255.1"/>
    </source>
</evidence>
<dbReference type="Gene3D" id="1.10.10.60">
    <property type="entry name" value="Homeodomain-like"/>
    <property type="match status" value="1"/>
</dbReference>
<dbReference type="EMBL" id="LT629688">
    <property type="protein sequence ID" value="SDE03255.1"/>
    <property type="molecule type" value="Genomic_DNA"/>
</dbReference>
<evidence type="ECO:0000256" key="1">
    <source>
        <dbReference type="ARBA" id="ARBA00023015"/>
    </source>
</evidence>
<dbReference type="PROSITE" id="PS50977">
    <property type="entry name" value="HTH_TETR_2"/>
    <property type="match status" value="1"/>
</dbReference>
<dbReference type="RefSeq" id="WP_090593702.1">
    <property type="nucleotide sequence ID" value="NZ_LT629688.1"/>
</dbReference>
<dbReference type="InterPro" id="IPR050109">
    <property type="entry name" value="HTH-type_TetR-like_transc_reg"/>
</dbReference>
<evidence type="ECO:0000256" key="4">
    <source>
        <dbReference type="PROSITE-ProRule" id="PRU00335"/>
    </source>
</evidence>
<dbReference type="SUPFAM" id="SSF46689">
    <property type="entry name" value="Homeodomain-like"/>
    <property type="match status" value="1"/>
</dbReference>
<keyword evidence="7" id="KW-1185">Reference proteome</keyword>
<name>A0A1G6ZN38_9ACTN</name>
<dbReference type="GO" id="GO:0000976">
    <property type="term" value="F:transcription cis-regulatory region binding"/>
    <property type="evidence" value="ECO:0007669"/>
    <property type="project" value="TreeGrafter"/>
</dbReference>
<keyword evidence="2 4" id="KW-0238">DNA-binding</keyword>
<keyword evidence="3" id="KW-0804">Transcription</keyword>